<dbReference type="InterPro" id="IPR049437">
    <property type="entry name" value="tRNA-synt_1c_C2"/>
</dbReference>
<evidence type="ECO:0000256" key="7">
    <source>
        <dbReference type="ARBA" id="ARBA00022917"/>
    </source>
</evidence>
<dbReference type="PANTHER" id="PTHR43097:SF5">
    <property type="entry name" value="GLUTAMATE--TRNA LIGASE"/>
    <property type="match status" value="1"/>
</dbReference>
<evidence type="ECO:0000256" key="6">
    <source>
        <dbReference type="ARBA" id="ARBA00022840"/>
    </source>
</evidence>
<evidence type="ECO:0000256" key="2">
    <source>
        <dbReference type="ARBA" id="ARBA00012836"/>
    </source>
</evidence>
<dbReference type="PROSITE" id="PS00178">
    <property type="entry name" value="AA_TRNA_LIGASE_I"/>
    <property type="match status" value="1"/>
</dbReference>
<dbReference type="InterPro" id="IPR020059">
    <property type="entry name" value="Glu/Gln-tRNA-synth_Ib_codon-bd"/>
</dbReference>
<organism evidence="15 16">
    <name type="scientific">Karelsulcia muelleri (strain DMIN)</name>
    <name type="common">Sulcia muelleri</name>
    <dbReference type="NCBI Taxonomy" id="641892"/>
    <lineage>
        <taxon>Bacteria</taxon>
        <taxon>Pseudomonadati</taxon>
        <taxon>Bacteroidota</taxon>
        <taxon>Flavobacteriia</taxon>
        <taxon>Flavobacteriales</taxon>
        <taxon>Candidatus Karelsulcia</taxon>
    </lineage>
</organism>
<evidence type="ECO:0000259" key="13">
    <source>
        <dbReference type="Pfam" id="PF03950"/>
    </source>
</evidence>
<evidence type="ECO:0000313" key="15">
    <source>
        <dbReference type="EMBL" id="ADE35332.1"/>
    </source>
</evidence>
<dbReference type="NCBIfam" id="TIGR00440">
    <property type="entry name" value="glnS"/>
    <property type="match status" value="1"/>
</dbReference>
<evidence type="ECO:0000256" key="10">
    <source>
        <dbReference type="NCBIfam" id="TIGR00440"/>
    </source>
</evidence>
<evidence type="ECO:0000256" key="1">
    <source>
        <dbReference type="ARBA" id="ARBA00005594"/>
    </source>
</evidence>
<dbReference type="AlphaFoldDB" id="D5D8G0"/>
<accession>D5D8G0</accession>
<dbReference type="InterPro" id="IPR014729">
    <property type="entry name" value="Rossmann-like_a/b/a_fold"/>
</dbReference>
<name>D5D8G0_KARMD</name>
<dbReference type="Pfam" id="PF03950">
    <property type="entry name" value="tRNA-synt_1c_C"/>
    <property type="match status" value="1"/>
</dbReference>
<dbReference type="FunFam" id="3.40.50.620:FF:000037">
    <property type="entry name" value="Glutamine--tRNA ligase cytoplasmic"/>
    <property type="match status" value="1"/>
</dbReference>
<gene>
    <name evidence="15" type="ordered locus">DMIN_00220</name>
</gene>
<dbReference type="PRINTS" id="PR00987">
    <property type="entry name" value="TRNASYNTHGLU"/>
</dbReference>
<dbReference type="KEGG" id="smh:DMIN_00220"/>
<proteinExistence type="inferred from homology"/>
<dbReference type="FunFam" id="1.10.1160.10:FF:000001">
    <property type="entry name" value="Glutamine--tRNA ligase"/>
    <property type="match status" value="1"/>
</dbReference>
<sequence length="549" mass="65680">MKIKDINIFEKIIEKDLESGFPKNKLLFRFPPEPNGYLHIGHAKSIYLNFKLAEKYKASVILRFDDTNPIEEEKKFIYYIKKDIFWLGFKWNKVTYASNYFYKLYDLAKVIIEKGKAYVDDQKQYKIQEQRKNPFEDGIESPYRNRSIKENIFLFKKMKNGYFDDGDCVLRAKIDMKSPNLNLRDPIMYRIIKKKLHYRTKNKWCIYPTYDWTHGQSDYIENISHSLCSFEFENHKQLYNWYIYNINKKNSLSLTPRQYEFSRLNLNYNVLSKRKLQILVKQNIVNGWDDPRMPTISGLRRRGYTPESIKYFIKKIGISKRYNHIDISILEFSIRKHLNKISSRVMVVINPLLIIIENYPTSKVEWLNAENNPEDIKKTYRKIPFSRFLYIESEDFMEKNKKNFFRLSLGKEVRLKNAYILKANNISRNIDGSIKSVYCTYDKNSLSKTGLSSKRKIKSTLHWVSKIHALKIKINIFDKIFIEKIPEKYKKFIDFLNHDSLKTKMAYAETSLRTATIKDKFQFQRIGYFCLDKTSNKKTIIFNKTVSLK</sequence>
<reference evidence="15 16" key="1">
    <citation type="journal article" date="2010" name="PLoS ONE">
        <title>One bacterial cell, one complete genome.</title>
        <authorList>
            <person name="Woyke T."/>
            <person name="Tighe D."/>
            <person name="Mavromatis K."/>
            <person name="Clum A."/>
            <person name="Copeland A."/>
            <person name="Schackwitz W."/>
            <person name="Lapidus A."/>
            <person name="Wu D."/>
            <person name="McCutcheon J.P."/>
            <person name="McDonald B.R."/>
            <person name="Moran N.A."/>
            <person name="Bristow J."/>
            <person name="Cheng J.F."/>
        </authorList>
    </citation>
    <scope>NUCLEOTIDE SEQUENCE [LARGE SCALE GENOMIC DNA]</scope>
    <source>
        <strain evidence="15 16">DMIN</strain>
    </source>
</reference>
<comment type="similarity">
    <text evidence="1 11">Belongs to the class-I aminoacyl-tRNA synthetase family.</text>
</comment>
<dbReference type="InterPro" id="IPR001412">
    <property type="entry name" value="aa-tRNA-synth_I_CS"/>
</dbReference>
<dbReference type="InterPro" id="IPR020058">
    <property type="entry name" value="Glu/Gln-tRNA-synth_Ib_cat-dom"/>
</dbReference>
<evidence type="ECO:0000256" key="8">
    <source>
        <dbReference type="ARBA" id="ARBA00023146"/>
    </source>
</evidence>
<dbReference type="InterPro" id="IPR004514">
    <property type="entry name" value="Gln-tRNA-synth"/>
</dbReference>
<dbReference type="InterPro" id="IPR020061">
    <property type="entry name" value="Glu_tRNA_lig_a-bdl"/>
</dbReference>
<evidence type="ECO:0000256" key="4">
    <source>
        <dbReference type="ARBA" id="ARBA00022598"/>
    </source>
</evidence>
<dbReference type="GO" id="GO:0005524">
    <property type="term" value="F:ATP binding"/>
    <property type="evidence" value="ECO:0007669"/>
    <property type="project" value="UniProtKB-KW"/>
</dbReference>
<comment type="catalytic activity">
    <reaction evidence="9">
        <text>tRNA(Gln) + L-glutamine + ATP = L-glutaminyl-tRNA(Gln) + AMP + diphosphate</text>
        <dbReference type="Rhea" id="RHEA:20121"/>
        <dbReference type="Rhea" id="RHEA-COMP:9662"/>
        <dbReference type="Rhea" id="RHEA-COMP:9681"/>
        <dbReference type="ChEBI" id="CHEBI:30616"/>
        <dbReference type="ChEBI" id="CHEBI:33019"/>
        <dbReference type="ChEBI" id="CHEBI:58359"/>
        <dbReference type="ChEBI" id="CHEBI:78442"/>
        <dbReference type="ChEBI" id="CHEBI:78521"/>
        <dbReference type="ChEBI" id="CHEBI:456215"/>
        <dbReference type="EC" id="6.1.1.18"/>
    </reaction>
</comment>
<dbReference type="SUPFAM" id="SSF52374">
    <property type="entry name" value="Nucleotidylyl transferase"/>
    <property type="match status" value="1"/>
</dbReference>
<dbReference type="InterPro" id="IPR011035">
    <property type="entry name" value="Ribosomal_bL25/Gln-tRNA_synth"/>
</dbReference>
<evidence type="ECO:0000256" key="9">
    <source>
        <dbReference type="ARBA" id="ARBA00048270"/>
    </source>
</evidence>
<evidence type="ECO:0000313" key="16">
    <source>
        <dbReference type="Proteomes" id="UP000008245"/>
    </source>
</evidence>
<keyword evidence="8 11" id="KW-0030">Aminoacyl-tRNA synthetase</keyword>
<keyword evidence="7 11" id="KW-0648">Protein biosynthesis</keyword>
<dbReference type="SUPFAM" id="SSF50715">
    <property type="entry name" value="Ribosomal protein L25-like"/>
    <property type="match status" value="1"/>
</dbReference>
<evidence type="ECO:0000256" key="3">
    <source>
        <dbReference type="ARBA" id="ARBA00022490"/>
    </source>
</evidence>
<evidence type="ECO:0000259" key="12">
    <source>
        <dbReference type="Pfam" id="PF00749"/>
    </source>
</evidence>
<dbReference type="EMBL" id="CP001981">
    <property type="protein sequence ID" value="ADE35332.1"/>
    <property type="molecule type" value="Genomic_DNA"/>
</dbReference>
<dbReference type="EC" id="6.1.1.18" evidence="2 10"/>
<dbReference type="PANTHER" id="PTHR43097">
    <property type="entry name" value="GLUTAMINE-TRNA LIGASE"/>
    <property type="match status" value="1"/>
</dbReference>
<dbReference type="HOGENOM" id="CLU_001882_2_3_10"/>
<dbReference type="Proteomes" id="UP000008245">
    <property type="component" value="Chromosome"/>
</dbReference>
<keyword evidence="6 11" id="KW-0067">ATP-binding</keyword>
<dbReference type="Gene3D" id="3.90.800.10">
    <property type="entry name" value="Glutamyl-tRNA Synthetase, Domain 3"/>
    <property type="match status" value="1"/>
</dbReference>
<dbReference type="InterPro" id="IPR020056">
    <property type="entry name" value="Rbsml_bL25/Gln-tRNA_synth_N"/>
</dbReference>
<feature type="domain" description="Glutamyl/glutaminyl-tRNA synthetase class Ib catalytic" evidence="12">
    <location>
        <begin position="27"/>
        <end position="339"/>
    </location>
</feature>
<dbReference type="GO" id="GO:0005829">
    <property type="term" value="C:cytosol"/>
    <property type="evidence" value="ECO:0007669"/>
    <property type="project" value="TreeGrafter"/>
</dbReference>
<dbReference type="Gene3D" id="3.40.50.620">
    <property type="entry name" value="HUPs"/>
    <property type="match status" value="1"/>
</dbReference>
<evidence type="ECO:0000256" key="11">
    <source>
        <dbReference type="RuleBase" id="RU363037"/>
    </source>
</evidence>
<dbReference type="Gene3D" id="1.10.1160.10">
    <property type="entry name" value="Glutamyl-trna Synthetase, Domain 2"/>
    <property type="match status" value="1"/>
</dbReference>
<keyword evidence="4 11" id="KW-0436">Ligase</keyword>
<dbReference type="Gene3D" id="2.40.240.10">
    <property type="entry name" value="Ribosomal Protein L25, Chain P"/>
    <property type="match status" value="2"/>
</dbReference>
<keyword evidence="5 11" id="KW-0547">Nucleotide-binding</keyword>
<protein>
    <recommendedName>
        <fullName evidence="2 10">Glutamine--tRNA ligase</fullName>
        <ecNumber evidence="2 10">6.1.1.18</ecNumber>
    </recommendedName>
</protein>
<keyword evidence="3" id="KW-0963">Cytoplasm</keyword>
<dbReference type="InterPro" id="IPR050132">
    <property type="entry name" value="Gln/Glu-tRNA_Ligase"/>
</dbReference>
<dbReference type="InterPro" id="IPR000924">
    <property type="entry name" value="Glu/Gln-tRNA-synth"/>
</dbReference>
<feature type="domain" description="tRNA synthetases class I (E and Q) anti-codon binding" evidence="14">
    <location>
        <begin position="460"/>
        <end position="532"/>
    </location>
</feature>
<dbReference type="GO" id="GO:0004819">
    <property type="term" value="F:glutamine-tRNA ligase activity"/>
    <property type="evidence" value="ECO:0007669"/>
    <property type="project" value="UniProtKB-UniRule"/>
</dbReference>
<dbReference type="GO" id="GO:0006425">
    <property type="term" value="P:glutaminyl-tRNA aminoacylation"/>
    <property type="evidence" value="ECO:0007669"/>
    <property type="project" value="UniProtKB-UniRule"/>
</dbReference>
<evidence type="ECO:0000259" key="14">
    <source>
        <dbReference type="Pfam" id="PF20974"/>
    </source>
</evidence>
<dbReference type="FunFam" id="3.90.800.10:FF:000001">
    <property type="entry name" value="Glutamine--tRNA ligase"/>
    <property type="match status" value="1"/>
</dbReference>
<dbReference type="Pfam" id="PF20974">
    <property type="entry name" value="tRNA-synt_1c_C2"/>
    <property type="match status" value="1"/>
</dbReference>
<dbReference type="Pfam" id="PF00749">
    <property type="entry name" value="tRNA-synt_1c"/>
    <property type="match status" value="1"/>
</dbReference>
<evidence type="ECO:0000256" key="5">
    <source>
        <dbReference type="ARBA" id="ARBA00022741"/>
    </source>
</evidence>
<feature type="domain" description="Glutamyl/glutaminyl-tRNA synthetase class Ib anti-codon binding" evidence="13">
    <location>
        <begin position="343"/>
        <end position="442"/>
    </location>
</feature>